<dbReference type="InterPro" id="IPR000182">
    <property type="entry name" value="GNAT_dom"/>
</dbReference>
<organism evidence="3 4">
    <name type="scientific">Micromonospora inyonensis</name>
    <dbReference type="NCBI Taxonomy" id="47866"/>
    <lineage>
        <taxon>Bacteria</taxon>
        <taxon>Bacillati</taxon>
        <taxon>Actinomycetota</taxon>
        <taxon>Actinomycetes</taxon>
        <taxon>Micromonosporales</taxon>
        <taxon>Micromonosporaceae</taxon>
        <taxon>Micromonospora</taxon>
    </lineage>
</organism>
<dbReference type="EMBL" id="FMHU01000002">
    <property type="protein sequence ID" value="SCL21752.1"/>
    <property type="molecule type" value="Genomic_DNA"/>
</dbReference>
<evidence type="ECO:0000259" key="1">
    <source>
        <dbReference type="Pfam" id="PF00583"/>
    </source>
</evidence>
<feature type="domain" description="N-acetyltransferase" evidence="1">
    <location>
        <begin position="43"/>
        <end position="70"/>
    </location>
</feature>
<dbReference type="AlphaFoldDB" id="A0A1C6RX12"/>
<evidence type="ECO:0000313" key="3">
    <source>
        <dbReference type="EMBL" id="SCL21752.1"/>
    </source>
</evidence>
<dbReference type="STRING" id="47866.GA0074694_3063"/>
<dbReference type="CDD" id="cd04301">
    <property type="entry name" value="NAT_SF"/>
    <property type="match status" value="1"/>
</dbReference>
<keyword evidence="4" id="KW-1185">Reference proteome</keyword>
<dbReference type="Pfam" id="PF00583">
    <property type="entry name" value="Acetyltransf_1"/>
    <property type="match status" value="1"/>
</dbReference>
<dbReference type="Gene3D" id="3.40.630.30">
    <property type="match status" value="1"/>
</dbReference>
<evidence type="ECO:0000313" key="2">
    <source>
        <dbReference type="EMBL" id="SCL21534.1"/>
    </source>
</evidence>
<dbReference type="GO" id="GO:0016747">
    <property type="term" value="F:acyltransferase activity, transferring groups other than amino-acyl groups"/>
    <property type="evidence" value="ECO:0007669"/>
    <property type="project" value="InterPro"/>
</dbReference>
<protein>
    <submittedName>
        <fullName evidence="3">Acetyltransferase (GNAT) family protein</fullName>
    </submittedName>
</protein>
<sequence>MGMTATATITRTLDTYPGETRIDHLWSITIDGERIAELWVEIATGEILNVWTHEDHRGQGHATALYQQAASEIDIFHAPVSHRTDDGNRFAERVGGLVMPDCNTCCANLYADEDGDQW</sequence>
<keyword evidence="3" id="KW-0808">Transferase</keyword>
<dbReference type="Proteomes" id="UP000198906">
    <property type="component" value="Unassembled WGS sequence"/>
</dbReference>
<dbReference type="InterPro" id="IPR016181">
    <property type="entry name" value="Acyl_CoA_acyltransferase"/>
</dbReference>
<name>A0A1C6RX12_9ACTN</name>
<reference evidence="4" key="1">
    <citation type="submission" date="2016-06" db="EMBL/GenBank/DDBJ databases">
        <authorList>
            <person name="Varghese N."/>
        </authorList>
    </citation>
    <scope>NUCLEOTIDE SEQUENCE [LARGE SCALE GENOMIC DNA]</scope>
    <source>
        <strain evidence="4">DSM 46123</strain>
    </source>
</reference>
<proteinExistence type="predicted"/>
<gene>
    <name evidence="2" type="ORF">GA0074694_3063</name>
    <name evidence="3" type="ORF">GA0074694_3135</name>
</gene>
<reference evidence="3" key="2">
    <citation type="submission" date="2016-06" db="EMBL/GenBank/DDBJ databases">
        <authorList>
            <person name="Kjaerup R.B."/>
            <person name="Dalgaard T.S."/>
            <person name="Juul-Madsen H.R."/>
        </authorList>
    </citation>
    <scope>NUCLEOTIDE SEQUENCE [LARGE SCALE GENOMIC DNA]</scope>
    <source>
        <strain evidence="3">DSM 46123</strain>
    </source>
</reference>
<accession>A0A1C6RX12</accession>
<dbReference type="EMBL" id="FMHU01000002">
    <property type="protein sequence ID" value="SCL21534.1"/>
    <property type="molecule type" value="Genomic_DNA"/>
</dbReference>
<evidence type="ECO:0000313" key="4">
    <source>
        <dbReference type="Proteomes" id="UP000198906"/>
    </source>
</evidence>
<dbReference type="SUPFAM" id="SSF55729">
    <property type="entry name" value="Acyl-CoA N-acyltransferases (Nat)"/>
    <property type="match status" value="1"/>
</dbReference>